<dbReference type="AlphaFoldDB" id="A0A0K1EL16"/>
<dbReference type="KEGG" id="ccro:CMC5_055570"/>
<gene>
    <name evidence="2" type="ORF">CMC5_055570</name>
</gene>
<feature type="region of interest" description="Disordered" evidence="1">
    <location>
        <begin position="141"/>
        <end position="192"/>
    </location>
</feature>
<dbReference type="EMBL" id="CP012159">
    <property type="protein sequence ID" value="AKT41357.1"/>
    <property type="molecule type" value="Genomic_DNA"/>
</dbReference>
<name>A0A0K1EL16_CHOCO</name>
<sequence>MAGPTDPDVGEMHIDARGVNLKTVAVEDRRSVLKLRDDSDAALERVMLLTPEEVTRAGLNPDDVDRLRSQILERRRVMQFLKASERMTDKLWQTSLAYGHTIAGLLGEIAAQGRRRARLSPDRSDILDALLPLIRYQSAPARKAHRTRTRNEGGAGVPSGERSAMLDSLFRELPEEEQGPASVELAPESQLP</sequence>
<keyword evidence="3" id="KW-1185">Reference proteome</keyword>
<evidence type="ECO:0000313" key="2">
    <source>
        <dbReference type="EMBL" id="AKT41357.1"/>
    </source>
</evidence>
<evidence type="ECO:0000256" key="1">
    <source>
        <dbReference type="SAM" id="MobiDB-lite"/>
    </source>
</evidence>
<reference evidence="2 3" key="1">
    <citation type="submission" date="2015-07" db="EMBL/GenBank/DDBJ databases">
        <title>Genome analysis of myxobacterium Chondromyces crocatus Cm c5 reveals a high potential for natural compound synthesis and the genetic basis for the loss of fruiting body formation.</title>
        <authorList>
            <person name="Zaburannyi N."/>
            <person name="Bunk B."/>
            <person name="Maier J."/>
            <person name="Overmann J."/>
            <person name="Mueller R."/>
        </authorList>
    </citation>
    <scope>NUCLEOTIDE SEQUENCE [LARGE SCALE GENOMIC DNA]</scope>
    <source>
        <strain evidence="2 3">Cm c5</strain>
    </source>
</reference>
<protein>
    <submittedName>
        <fullName evidence="2">Uncharacterized protein</fullName>
    </submittedName>
</protein>
<accession>A0A0K1EL16</accession>
<dbReference type="Proteomes" id="UP000067626">
    <property type="component" value="Chromosome"/>
</dbReference>
<organism evidence="2 3">
    <name type="scientific">Chondromyces crocatus</name>
    <dbReference type="NCBI Taxonomy" id="52"/>
    <lineage>
        <taxon>Bacteria</taxon>
        <taxon>Pseudomonadati</taxon>
        <taxon>Myxococcota</taxon>
        <taxon>Polyangia</taxon>
        <taxon>Polyangiales</taxon>
        <taxon>Polyangiaceae</taxon>
        <taxon>Chondromyces</taxon>
    </lineage>
</organism>
<evidence type="ECO:0000313" key="3">
    <source>
        <dbReference type="Proteomes" id="UP000067626"/>
    </source>
</evidence>
<proteinExistence type="predicted"/>